<dbReference type="AlphaFoldDB" id="A0AA36D2E3"/>
<protein>
    <submittedName>
        <fullName evidence="2">Uncharacterized protein</fullName>
    </submittedName>
</protein>
<keyword evidence="1" id="KW-1133">Transmembrane helix</keyword>
<comment type="caution">
    <text evidence="2">The sequence shown here is derived from an EMBL/GenBank/DDBJ whole genome shotgun (WGS) entry which is preliminary data.</text>
</comment>
<keyword evidence="1" id="KW-0812">Transmembrane</keyword>
<sequence>MGAYEAVLYLFWLFVGFEFFLFVWNRLPKPRPIDYTTIPGLKLECKADELPPLSIPPGTPLSEVKQIDGHLEEIQRSGSLRAFLEYSHHLFGPLSSFYWGPRYVVVVSSPNGLRDLRAARKHIVCTNPFAIGSVILGDSAYSSKIPYESVVLRNEAGKATELNRHKIGYS</sequence>
<evidence type="ECO:0000313" key="3">
    <source>
        <dbReference type="Proteomes" id="UP001177023"/>
    </source>
</evidence>
<feature type="non-terminal residue" evidence="2">
    <location>
        <position position="170"/>
    </location>
</feature>
<keyword evidence="1" id="KW-0472">Membrane</keyword>
<organism evidence="2 3">
    <name type="scientific">Mesorhabditis spiculigera</name>
    <dbReference type="NCBI Taxonomy" id="96644"/>
    <lineage>
        <taxon>Eukaryota</taxon>
        <taxon>Metazoa</taxon>
        <taxon>Ecdysozoa</taxon>
        <taxon>Nematoda</taxon>
        <taxon>Chromadorea</taxon>
        <taxon>Rhabditida</taxon>
        <taxon>Rhabditina</taxon>
        <taxon>Rhabditomorpha</taxon>
        <taxon>Rhabditoidea</taxon>
        <taxon>Rhabditidae</taxon>
        <taxon>Mesorhabditinae</taxon>
        <taxon>Mesorhabditis</taxon>
    </lineage>
</organism>
<proteinExistence type="predicted"/>
<evidence type="ECO:0000313" key="2">
    <source>
        <dbReference type="EMBL" id="CAJ0578694.1"/>
    </source>
</evidence>
<feature type="transmembrane region" description="Helical" evidence="1">
    <location>
        <begin position="6"/>
        <end position="24"/>
    </location>
</feature>
<dbReference type="EMBL" id="CATQJA010002654">
    <property type="protein sequence ID" value="CAJ0578694.1"/>
    <property type="molecule type" value="Genomic_DNA"/>
</dbReference>
<dbReference type="Proteomes" id="UP001177023">
    <property type="component" value="Unassembled WGS sequence"/>
</dbReference>
<reference evidence="2" key="1">
    <citation type="submission" date="2023-06" db="EMBL/GenBank/DDBJ databases">
        <authorList>
            <person name="Delattre M."/>
        </authorList>
    </citation>
    <scope>NUCLEOTIDE SEQUENCE</scope>
    <source>
        <strain evidence="2">AF72</strain>
    </source>
</reference>
<name>A0AA36D2E3_9BILA</name>
<gene>
    <name evidence="2" type="ORF">MSPICULIGERA_LOCUS16936</name>
</gene>
<evidence type="ECO:0000256" key="1">
    <source>
        <dbReference type="SAM" id="Phobius"/>
    </source>
</evidence>
<accession>A0AA36D2E3</accession>
<keyword evidence="3" id="KW-1185">Reference proteome</keyword>